<dbReference type="Proteomes" id="UP001596270">
    <property type="component" value="Unassembled WGS sequence"/>
</dbReference>
<evidence type="ECO:0000256" key="1">
    <source>
        <dbReference type="SAM" id="MobiDB-lite"/>
    </source>
</evidence>
<comment type="caution">
    <text evidence="3">The sequence shown here is derived from an EMBL/GenBank/DDBJ whole genome shotgun (WGS) entry which is preliminary data.</text>
</comment>
<evidence type="ECO:0000313" key="3">
    <source>
        <dbReference type="EMBL" id="MFC6280124.1"/>
    </source>
</evidence>
<sequence length="249" mass="28302">MITRSYGSWIAIGSIALLMDAGLGAMVHAWWQKASARAHRRIPKHWPLRQRLIASSEERKIWRWLAQAFPEHSVMVKMPVTRFTMPLTQNLGLHWFELLSGLYSTFTVTTVDGQVIGCVDVASKTRLSPKNRKLKETLLNQCGIAYMVLESLDLPSLQDIRTEFLGDMAAMPHDRAYERSQAAIISASTSLRESLKRQRKTRSDRCAPLAASADDQRDSLNNHDSSSFPILWQHDSFIMPLDSRKSELH</sequence>
<keyword evidence="4" id="KW-1185">Reference proteome</keyword>
<organism evidence="3 4">
    <name type="scientific">Polaromonas aquatica</name>
    <dbReference type="NCBI Taxonomy" id="332657"/>
    <lineage>
        <taxon>Bacteria</taxon>
        <taxon>Pseudomonadati</taxon>
        <taxon>Pseudomonadota</taxon>
        <taxon>Betaproteobacteria</taxon>
        <taxon>Burkholderiales</taxon>
        <taxon>Comamonadaceae</taxon>
        <taxon>Polaromonas</taxon>
    </lineage>
</organism>
<feature type="transmembrane region" description="Helical" evidence="2">
    <location>
        <begin position="6"/>
        <end position="31"/>
    </location>
</feature>
<gene>
    <name evidence="3" type="ORF">ACFQND_02635</name>
</gene>
<keyword evidence="2" id="KW-0472">Membrane</keyword>
<dbReference type="RefSeq" id="WP_371434451.1">
    <property type="nucleotide sequence ID" value="NZ_JBHSRS010000005.1"/>
</dbReference>
<protein>
    <recommendedName>
        <fullName evidence="5">DUF2726 domain-containing protein</fullName>
    </recommendedName>
</protein>
<proteinExistence type="predicted"/>
<feature type="region of interest" description="Disordered" evidence="1">
    <location>
        <begin position="197"/>
        <end position="221"/>
    </location>
</feature>
<name>A0ABW1TT83_9BURK</name>
<reference evidence="4" key="1">
    <citation type="journal article" date="2019" name="Int. J. Syst. Evol. Microbiol.">
        <title>The Global Catalogue of Microorganisms (GCM) 10K type strain sequencing project: providing services to taxonomists for standard genome sequencing and annotation.</title>
        <authorList>
            <consortium name="The Broad Institute Genomics Platform"/>
            <consortium name="The Broad Institute Genome Sequencing Center for Infectious Disease"/>
            <person name="Wu L."/>
            <person name="Ma J."/>
        </authorList>
    </citation>
    <scope>NUCLEOTIDE SEQUENCE [LARGE SCALE GENOMIC DNA]</scope>
    <source>
        <strain evidence="4">CCUG 39402</strain>
    </source>
</reference>
<evidence type="ECO:0008006" key="5">
    <source>
        <dbReference type="Google" id="ProtNLM"/>
    </source>
</evidence>
<keyword evidence="2" id="KW-0812">Transmembrane</keyword>
<keyword evidence="2" id="KW-1133">Transmembrane helix</keyword>
<evidence type="ECO:0000313" key="4">
    <source>
        <dbReference type="Proteomes" id="UP001596270"/>
    </source>
</evidence>
<accession>A0ABW1TT83</accession>
<dbReference type="EMBL" id="JBHSRS010000005">
    <property type="protein sequence ID" value="MFC6280124.1"/>
    <property type="molecule type" value="Genomic_DNA"/>
</dbReference>
<evidence type="ECO:0000256" key="2">
    <source>
        <dbReference type="SAM" id="Phobius"/>
    </source>
</evidence>